<feature type="non-terminal residue" evidence="2">
    <location>
        <position position="1"/>
    </location>
</feature>
<dbReference type="Proteomes" id="UP000466442">
    <property type="component" value="Unassembled WGS sequence"/>
</dbReference>
<name>A0A8S9XJQ9_APOLU</name>
<evidence type="ECO:0000313" key="3">
    <source>
        <dbReference type="Proteomes" id="UP000466442"/>
    </source>
</evidence>
<proteinExistence type="predicted"/>
<gene>
    <name evidence="2" type="ORF">GE061_014968</name>
</gene>
<protein>
    <submittedName>
        <fullName evidence="2">Uncharacterized protein</fullName>
    </submittedName>
</protein>
<organism evidence="2 3">
    <name type="scientific">Apolygus lucorum</name>
    <name type="common">Small green plant bug</name>
    <name type="synonym">Lygocoris lucorum</name>
    <dbReference type="NCBI Taxonomy" id="248454"/>
    <lineage>
        <taxon>Eukaryota</taxon>
        <taxon>Metazoa</taxon>
        <taxon>Ecdysozoa</taxon>
        <taxon>Arthropoda</taxon>
        <taxon>Hexapoda</taxon>
        <taxon>Insecta</taxon>
        <taxon>Pterygota</taxon>
        <taxon>Neoptera</taxon>
        <taxon>Paraneoptera</taxon>
        <taxon>Hemiptera</taxon>
        <taxon>Heteroptera</taxon>
        <taxon>Panheteroptera</taxon>
        <taxon>Cimicomorpha</taxon>
        <taxon>Miridae</taxon>
        <taxon>Mirini</taxon>
        <taxon>Apolygus</taxon>
    </lineage>
</organism>
<comment type="caution">
    <text evidence="2">The sequence shown here is derived from an EMBL/GenBank/DDBJ whole genome shotgun (WGS) entry which is preliminary data.</text>
</comment>
<evidence type="ECO:0000256" key="1">
    <source>
        <dbReference type="SAM" id="MobiDB-lite"/>
    </source>
</evidence>
<feature type="region of interest" description="Disordered" evidence="1">
    <location>
        <begin position="1"/>
        <end position="36"/>
    </location>
</feature>
<keyword evidence="3" id="KW-1185">Reference proteome</keyword>
<evidence type="ECO:0000313" key="2">
    <source>
        <dbReference type="EMBL" id="KAF6209223.1"/>
    </source>
</evidence>
<sequence length="70" mass="7796">TAPEENRRTAKMADLGVTSRRTDGRRESPTEDPGEAVASRKFAELGFSLISRFASRPSFVVRFVPIKSRV</sequence>
<reference evidence="2" key="1">
    <citation type="journal article" date="2021" name="Mol. Ecol. Resour.">
        <title>Apolygus lucorum genome provides insights into omnivorousness and mesophyll feeding.</title>
        <authorList>
            <person name="Liu Y."/>
            <person name="Liu H."/>
            <person name="Wang H."/>
            <person name="Huang T."/>
            <person name="Liu B."/>
            <person name="Yang B."/>
            <person name="Yin L."/>
            <person name="Li B."/>
            <person name="Zhang Y."/>
            <person name="Zhang S."/>
            <person name="Jiang F."/>
            <person name="Zhang X."/>
            <person name="Ren Y."/>
            <person name="Wang B."/>
            <person name="Wang S."/>
            <person name="Lu Y."/>
            <person name="Wu K."/>
            <person name="Fan W."/>
            <person name="Wang G."/>
        </authorList>
    </citation>
    <scope>NUCLEOTIDE SEQUENCE</scope>
    <source>
        <strain evidence="2">12Hb</strain>
    </source>
</reference>
<dbReference type="AlphaFoldDB" id="A0A8S9XJQ9"/>
<feature type="compositionally biased region" description="Basic and acidic residues" evidence="1">
    <location>
        <begin position="20"/>
        <end position="29"/>
    </location>
</feature>
<dbReference type="EMBL" id="WIXP02000006">
    <property type="protein sequence ID" value="KAF6209223.1"/>
    <property type="molecule type" value="Genomic_DNA"/>
</dbReference>
<accession>A0A8S9XJQ9</accession>